<dbReference type="OrthoDB" id="9805247at2"/>
<dbReference type="EMBL" id="QYYH01000027">
    <property type="protein sequence ID" value="RJY18298.1"/>
    <property type="molecule type" value="Genomic_DNA"/>
</dbReference>
<proteinExistence type="predicted"/>
<organism evidence="1 2">
    <name type="scientific">Parashewanella spongiae</name>
    <dbReference type="NCBI Taxonomy" id="342950"/>
    <lineage>
        <taxon>Bacteria</taxon>
        <taxon>Pseudomonadati</taxon>
        <taxon>Pseudomonadota</taxon>
        <taxon>Gammaproteobacteria</taxon>
        <taxon>Alteromonadales</taxon>
        <taxon>Shewanellaceae</taxon>
        <taxon>Parashewanella</taxon>
    </lineage>
</organism>
<keyword evidence="2" id="KW-1185">Reference proteome</keyword>
<evidence type="ECO:0000313" key="2">
    <source>
        <dbReference type="Proteomes" id="UP000273022"/>
    </source>
</evidence>
<dbReference type="Proteomes" id="UP000273022">
    <property type="component" value="Unassembled WGS sequence"/>
</dbReference>
<accession>A0A3A6UH36</accession>
<evidence type="ECO:0000313" key="1">
    <source>
        <dbReference type="EMBL" id="RJY18298.1"/>
    </source>
</evidence>
<protein>
    <submittedName>
        <fullName evidence="1">Nucleotidyltransferase family protein</fullName>
    </submittedName>
</protein>
<dbReference type="PANTHER" id="PTHR39166">
    <property type="entry name" value="BLL1166 PROTEIN"/>
    <property type="match status" value="1"/>
</dbReference>
<sequence>MLNRQGDRLEQLTSWIKSDEVRMHALKTASQVAAMFQLEEHLLAAGFVRNLVWDKLHCLTDNTLTDVDFIYFEPNDISIQTEKNIEQALTILSPQVPWSVRNQARMHIRNGDAPYTSIADAMSYWPEQETANGIKLLDGELKFVSVFGLDLVFNLTISHNLKREIKTFQQRIEQKNWQKIYPLLSIICNK</sequence>
<dbReference type="RefSeq" id="WP_121852772.1">
    <property type="nucleotide sequence ID" value="NZ_CP037952.1"/>
</dbReference>
<name>A0A3A6UH36_9GAMM</name>
<dbReference type="Pfam" id="PF06042">
    <property type="entry name" value="NTP_transf_6"/>
    <property type="match status" value="1"/>
</dbReference>
<dbReference type="InterPro" id="IPR009267">
    <property type="entry name" value="NTP_transf_6"/>
</dbReference>
<keyword evidence="1" id="KW-0808">Transferase</keyword>
<dbReference type="AlphaFoldDB" id="A0A3A6UH36"/>
<dbReference type="GO" id="GO:0016740">
    <property type="term" value="F:transferase activity"/>
    <property type="evidence" value="ECO:0007669"/>
    <property type="project" value="UniProtKB-KW"/>
</dbReference>
<reference evidence="1 2" key="1">
    <citation type="submission" date="2018-09" db="EMBL/GenBank/DDBJ databases">
        <title>Phylogeny of the Shewanellaceae, and recommendation for two new genera, Pseudoshewanella and Parashewanella.</title>
        <authorList>
            <person name="Wang G."/>
        </authorList>
    </citation>
    <scope>NUCLEOTIDE SEQUENCE [LARGE SCALE GENOMIC DNA]</scope>
    <source>
        <strain evidence="1 2">KCTC 22492</strain>
    </source>
</reference>
<comment type="caution">
    <text evidence="1">The sequence shown here is derived from an EMBL/GenBank/DDBJ whole genome shotgun (WGS) entry which is preliminary data.</text>
</comment>
<dbReference type="PANTHER" id="PTHR39166:SF1">
    <property type="entry name" value="BLL1166 PROTEIN"/>
    <property type="match status" value="1"/>
</dbReference>
<gene>
    <name evidence="1" type="ORF">D5R81_06120</name>
</gene>